<dbReference type="PANTHER" id="PTHR11009">
    <property type="entry name" value="DER1-LIKE PROTEIN, DERLIN"/>
    <property type="match status" value="1"/>
</dbReference>
<dbReference type="Pfam" id="PF04511">
    <property type="entry name" value="DER1"/>
    <property type="match status" value="1"/>
</dbReference>
<accession>A0A484LXV3</accession>
<protein>
    <recommendedName>
        <fullName evidence="11">Derlin</fullName>
    </recommendedName>
</protein>
<dbReference type="EMBL" id="OOIL02002239">
    <property type="protein sequence ID" value="VFQ81382.1"/>
    <property type="molecule type" value="Genomic_DNA"/>
</dbReference>
<keyword evidence="6 8" id="KW-1133">Transmembrane helix</keyword>
<dbReference type="InterPro" id="IPR035952">
    <property type="entry name" value="Rhomboid-like_sf"/>
</dbReference>
<evidence type="ECO:0000313" key="9">
    <source>
        <dbReference type="EMBL" id="VFQ81382.1"/>
    </source>
</evidence>
<evidence type="ECO:0000256" key="3">
    <source>
        <dbReference type="ARBA" id="ARBA00008917"/>
    </source>
</evidence>
<evidence type="ECO:0000313" key="10">
    <source>
        <dbReference type="Proteomes" id="UP000595140"/>
    </source>
</evidence>
<evidence type="ECO:0000256" key="6">
    <source>
        <dbReference type="ARBA" id="ARBA00022989"/>
    </source>
</evidence>
<name>A0A484LXV3_9ASTE</name>
<keyword evidence="10" id="KW-1185">Reference proteome</keyword>
<keyword evidence="5" id="KW-0256">Endoplasmic reticulum</keyword>
<evidence type="ECO:0000256" key="8">
    <source>
        <dbReference type="SAM" id="Phobius"/>
    </source>
</evidence>
<dbReference type="OrthoDB" id="1716531at2759"/>
<dbReference type="AlphaFoldDB" id="A0A484LXV3"/>
<reference evidence="9 10" key="1">
    <citation type="submission" date="2018-04" db="EMBL/GenBank/DDBJ databases">
        <authorList>
            <person name="Vogel A."/>
        </authorList>
    </citation>
    <scope>NUCLEOTIDE SEQUENCE [LARGE SCALE GENOMIC DNA]</scope>
</reference>
<dbReference type="SUPFAM" id="SSF144091">
    <property type="entry name" value="Rhomboid-like"/>
    <property type="match status" value="1"/>
</dbReference>
<dbReference type="Proteomes" id="UP000595140">
    <property type="component" value="Unassembled WGS sequence"/>
</dbReference>
<comment type="function">
    <text evidence="1">May be involved in the degradation process of specific misfolded endoplasmic reticulum (ER) luminal proteins.</text>
</comment>
<feature type="transmembrane region" description="Helical" evidence="8">
    <location>
        <begin position="52"/>
        <end position="75"/>
    </location>
</feature>
<evidence type="ECO:0000256" key="2">
    <source>
        <dbReference type="ARBA" id="ARBA00004477"/>
    </source>
</evidence>
<dbReference type="GO" id="GO:0006950">
    <property type="term" value="P:response to stress"/>
    <property type="evidence" value="ECO:0007669"/>
    <property type="project" value="UniProtKB-ARBA"/>
</dbReference>
<evidence type="ECO:0000256" key="1">
    <source>
        <dbReference type="ARBA" id="ARBA00003292"/>
    </source>
</evidence>
<gene>
    <name evidence="9" type="ORF">CCAM_LOCUS23158</name>
</gene>
<evidence type="ECO:0008006" key="11">
    <source>
        <dbReference type="Google" id="ProtNLM"/>
    </source>
</evidence>
<sequence>MASPAEYYKSLPPISKAYGTACLAVTVAFALGVVNPANIALLPELVFYRFQVWRLITNFFFLGKFSINFGIRLLMM</sequence>
<evidence type="ECO:0000256" key="4">
    <source>
        <dbReference type="ARBA" id="ARBA00022692"/>
    </source>
</evidence>
<dbReference type="GO" id="GO:0005789">
    <property type="term" value="C:endoplasmic reticulum membrane"/>
    <property type="evidence" value="ECO:0007669"/>
    <property type="project" value="UniProtKB-SubCell"/>
</dbReference>
<evidence type="ECO:0000256" key="7">
    <source>
        <dbReference type="ARBA" id="ARBA00023136"/>
    </source>
</evidence>
<comment type="similarity">
    <text evidence="3">Belongs to the derlin family.</text>
</comment>
<keyword evidence="7 8" id="KW-0472">Membrane</keyword>
<organism evidence="9 10">
    <name type="scientific">Cuscuta campestris</name>
    <dbReference type="NCBI Taxonomy" id="132261"/>
    <lineage>
        <taxon>Eukaryota</taxon>
        <taxon>Viridiplantae</taxon>
        <taxon>Streptophyta</taxon>
        <taxon>Embryophyta</taxon>
        <taxon>Tracheophyta</taxon>
        <taxon>Spermatophyta</taxon>
        <taxon>Magnoliopsida</taxon>
        <taxon>eudicotyledons</taxon>
        <taxon>Gunneridae</taxon>
        <taxon>Pentapetalae</taxon>
        <taxon>asterids</taxon>
        <taxon>lamiids</taxon>
        <taxon>Solanales</taxon>
        <taxon>Convolvulaceae</taxon>
        <taxon>Cuscuteae</taxon>
        <taxon>Cuscuta</taxon>
        <taxon>Cuscuta subgen. Grammica</taxon>
        <taxon>Cuscuta sect. Cleistogrammica</taxon>
    </lineage>
</organism>
<dbReference type="InterPro" id="IPR007599">
    <property type="entry name" value="DER1"/>
</dbReference>
<keyword evidence="4 8" id="KW-0812">Transmembrane</keyword>
<comment type="subcellular location">
    <subcellularLocation>
        <location evidence="2">Endoplasmic reticulum membrane</location>
        <topology evidence="2">Multi-pass membrane protein</topology>
    </subcellularLocation>
</comment>
<proteinExistence type="inferred from homology"/>
<evidence type="ECO:0000256" key="5">
    <source>
        <dbReference type="ARBA" id="ARBA00022824"/>
    </source>
</evidence>